<dbReference type="Gene3D" id="2.60.40.3620">
    <property type="match status" value="2"/>
</dbReference>
<feature type="domain" description="SusE outer membrane protein" evidence="1">
    <location>
        <begin position="23"/>
        <end position="123"/>
    </location>
</feature>
<keyword evidence="4" id="KW-1185">Reference proteome</keyword>
<accession>A0A2S0RD68</accession>
<gene>
    <name evidence="3" type="ORF">HYN48_05490</name>
</gene>
<reference evidence="3 4" key="1">
    <citation type="submission" date="2018-04" db="EMBL/GenBank/DDBJ databases">
        <title>Genome sequencing of Flavobacterium sp. HYN0048.</title>
        <authorList>
            <person name="Yi H."/>
            <person name="Baek C."/>
        </authorList>
    </citation>
    <scope>NUCLEOTIDE SEQUENCE [LARGE SCALE GENOMIC DNA]</scope>
    <source>
        <strain evidence="3 4">HYN0048</strain>
    </source>
</reference>
<feature type="domain" description="Outer membrane protein SusF/SusE-like C-terminal" evidence="2">
    <location>
        <begin position="171"/>
        <end position="266"/>
    </location>
</feature>
<dbReference type="OrthoDB" id="975117at2"/>
<dbReference type="Pfam" id="PF16411">
    <property type="entry name" value="SusF_SusE"/>
    <property type="match status" value="1"/>
</dbReference>
<dbReference type="Proteomes" id="UP000244193">
    <property type="component" value="Chromosome"/>
</dbReference>
<name>A0A2S0RD68_9FLAO</name>
<proteinExistence type="predicted"/>
<evidence type="ECO:0000259" key="1">
    <source>
        <dbReference type="Pfam" id="PF14292"/>
    </source>
</evidence>
<dbReference type="EMBL" id="CP028811">
    <property type="protein sequence ID" value="AWA29584.1"/>
    <property type="molecule type" value="Genomic_DNA"/>
</dbReference>
<dbReference type="GO" id="GO:0019867">
    <property type="term" value="C:outer membrane"/>
    <property type="evidence" value="ECO:0007669"/>
    <property type="project" value="InterPro"/>
</dbReference>
<dbReference type="Pfam" id="PF14292">
    <property type="entry name" value="SusE"/>
    <property type="match status" value="1"/>
</dbReference>
<dbReference type="GO" id="GO:2001070">
    <property type="term" value="F:starch binding"/>
    <property type="evidence" value="ECO:0007669"/>
    <property type="project" value="InterPro"/>
</dbReference>
<dbReference type="RefSeq" id="WP_108370168.1">
    <property type="nucleotide sequence ID" value="NZ_CP028811.1"/>
</dbReference>
<dbReference type="KEGG" id="fmg:HYN48_05490"/>
<dbReference type="InterPro" id="IPR032187">
    <property type="entry name" value="SusF/SusE-like_C"/>
</dbReference>
<dbReference type="InterPro" id="IPR025970">
    <property type="entry name" value="SusE"/>
</dbReference>
<evidence type="ECO:0000313" key="4">
    <source>
        <dbReference type="Proteomes" id="UP000244193"/>
    </source>
</evidence>
<dbReference type="AlphaFoldDB" id="A0A2S0RD68"/>
<protein>
    <submittedName>
        <fullName evidence="3">Uncharacterized protein</fullName>
    </submittedName>
</protein>
<sequence>MKNTFKILAAFIMISGLWSCESEDNFMIAEPQANAFAILTPDTGTAVTITEATPTANTALTLTWEDVTYGTPTLVNYTVEFALNGTDFANPTVITTVPDTRYAMTFADLDAKAKALVTTPEIPYDGSPIAIDVRIKSSIGTTASEEKYSEVTTIVVTSFIPTNPPLIDYPQLYLVGPASEAGWANGADNQPMFRDANNDKLFILTAYFNAGQLKFLAKYGQWAPQYGGGGGFLVFRPTESDPDPSPIDIATAGYYTVTVDTQALTYSIVPYDASGAASFDSVGIIGTGTSDDWTSDQNLTATPQNPHLWKARGLELTAENVKFRANDQWALPGNWGAGTFELFGKTSIDGGDFKAVDVNGTYDVYFNDLDGRYAFLPAQQ</sequence>
<evidence type="ECO:0000259" key="2">
    <source>
        <dbReference type="Pfam" id="PF16411"/>
    </source>
</evidence>
<organism evidence="3 4">
    <name type="scientific">Flavobacterium magnum</name>
    <dbReference type="NCBI Taxonomy" id="2162713"/>
    <lineage>
        <taxon>Bacteria</taxon>
        <taxon>Pseudomonadati</taxon>
        <taxon>Bacteroidota</taxon>
        <taxon>Flavobacteriia</taxon>
        <taxon>Flavobacteriales</taxon>
        <taxon>Flavobacteriaceae</taxon>
        <taxon>Flavobacterium</taxon>
    </lineage>
</organism>
<evidence type="ECO:0000313" key="3">
    <source>
        <dbReference type="EMBL" id="AWA29584.1"/>
    </source>
</evidence>